<dbReference type="Pfam" id="PF17957">
    <property type="entry name" value="Big_7"/>
    <property type="match status" value="1"/>
</dbReference>
<evidence type="ECO:0000256" key="1">
    <source>
        <dbReference type="SAM" id="MobiDB-lite"/>
    </source>
</evidence>
<evidence type="ECO:0000259" key="3">
    <source>
        <dbReference type="Pfam" id="PF20254"/>
    </source>
</evidence>
<dbReference type="RefSeq" id="WP_221207634.1">
    <property type="nucleotide sequence ID" value="NZ_JACHMP010000001.1"/>
</dbReference>
<dbReference type="Pfam" id="PF13313">
    <property type="entry name" value="DUF4082"/>
    <property type="match status" value="2"/>
</dbReference>
<feature type="region of interest" description="Disordered" evidence="1">
    <location>
        <begin position="609"/>
        <end position="628"/>
    </location>
</feature>
<dbReference type="Proteomes" id="UP000540685">
    <property type="component" value="Unassembled WGS sequence"/>
</dbReference>
<evidence type="ECO:0000313" key="5">
    <source>
        <dbReference type="Proteomes" id="UP000540685"/>
    </source>
</evidence>
<dbReference type="InterPro" id="IPR025141">
    <property type="entry name" value="DUF4082"/>
</dbReference>
<dbReference type="InterPro" id="IPR014756">
    <property type="entry name" value="Ig_E-set"/>
</dbReference>
<keyword evidence="5" id="KW-1185">Reference proteome</keyword>
<name>A0A7W9IJ65_9ACTN</name>
<reference evidence="4 5" key="1">
    <citation type="submission" date="2020-08" db="EMBL/GenBank/DDBJ databases">
        <title>Sequencing the genomes of 1000 actinobacteria strains.</title>
        <authorList>
            <person name="Klenk H.-P."/>
        </authorList>
    </citation>
    <scope>NUCLEOTIDE SEQUENCE [LARGE SCALE GENOMIC DNA]</scope>
    <source>
        <strain evidence="4 5">DSM 46887</strain>
    </source>
</reference>
<gene>
    <name evidence="4" type="ORF">F4562_004467</name>
</gene>
<accession>A0A7W9IJ65</accession>
<protein>
    <recommendedName>
        <fullName evidence="6">DUF4082 domain-containing protein</fullName>
    </recommendedName>
</protein>
<evidence type="ECO:0008006" key="6">
    <source>
        <dbReference type="Google" id="ProtNLM"/>
    </source>
</evidence>
<comment type="caution">
    <text evidence="4">The sequence shown here is derived from an EMBL/GenBank/DDBJ whole genome shotgun (WGS) entry which is preliminary data.</text>
</comment>
<dbReference type="Pfam" id="PF20254">
    <property type="entry name" value="DMFA2_C"/>
    <property type="match status" value="1"/>
</dbReference>
<proteinExistence type="predicted"/>
<feature type="compositionally biased region" description="Pro residues" evidence="1">
    <location>
        <begin position="879"/>
        <end position="901"/>
    </location>
</feature>
<feature type="domain" description="DUF4082" evidence="2">
    <location>
        <begin position="722"/>
        <end position="867"/>
    </location>
</feature>
<dbReference type="EMBL" id="JACHMP010000001">
    <property type="protein sequence ID" value="MBB5821405.1"/>
    <property type="molecule type" value="Genomic_DNA"/>
</dbReference>
<feature type="domain" description="DUF4082" evidence="2">
    <location>
        <begin position="912"/>
        <end position="1057"/>
    </location>
</feature>
<organism evidence="4 5">
    <name type="scientific">Streptosporangium becharense</name>
    <dbReference type="NCBI Taxonomy" id="1816182"/>
    <lineage>
        <taxon>Bacteria</taxon>
        <taxon>Bacillati</taxon>
        <taxon>Actinomycetota</taxon>
        <taxon>Actinomycetes</taxon>
        <taxon>Streptosporangiales</taxon>
        <taxon>Streptosporangiaceae</taxon>
        <taxon>Streptosporangium</taxon>
    </lineage>
</organism>
<feature type="domain" description="N,N-dimethylformamidase beta subunit-like C-terminal" evidence="3">
    <location>
        <begin position="171"/>
        <end position="571"/>
    </location>
</feature>
<evidence type="ECO:0000259" key="2">
    <source>
        <dbReference type="Pfam" id="PF13313"/>
    </source>
</evidence>
<feature type="compositionally biased region" description="Polar residues" evidence="1">
    <location>
        <begin position="906"/>
        <end position="915"/>
    </location>
</feature>
<feature type="region of interest" description="Disordered" evidence="1">
    <location>
        <begin position="424"/>
        <end position="447"/>
    </location>
</feature>
<dbReference type="AlphaFoldDB" id="A0A7W9IJ65"/>
<dbReference type="SUPFAM" id="SSF81296">
    <property type="entry name" value="E set domains"/>
    <property type="match status" value="1"/>
</dbReference>
<sequence>MSERDGKTRRRHRLLRIGLVLAATAGAVCGIGNGTGLGIDADGRPVPQAVRPGAAPVAPAALAAPAAPARSAPDFAALAAAGARRQAREIRTGTGSGSRAGVRAAGRRAAAACPVTSVICVENSKPGNPASEWDVVGAGSSNIQGYATQMSVNRGETVRFKVETMATDYRLDIYRIGYYGGMGARQVATVQPSASLPQTQPNCAEETSTGLIDCGTWAVSASWPVPADAVSGVYIAKLVREDGRTGASHIIFVVRDDTRGSDLLMQTSDTTWQAYNRYGGNSLYFGAPANRAYKVSYNRPIRTRGTNDSDAPESFFFSAEYPMVRWLEANGYDVSYSTGVDTASRGQELREHRAFLSVGHDEYWSNEMRNNVESARDGGVNVAFFSGNEIFWKTRWQPSIDGTATPYRTLVCYKETHANAKIDPSPEWTGTWRDPRFSPPSDGGRPENRVTGTLFMVNGTVSDALTVPAEFAPLRFWRNTSVASLQPGQTATFPAGTLGFEWDEAPDDDFAPPGTVRLSRTTVAQSSKYLLDYGNTYGAGVATHSLTLYKVASGALVFGAGTVQWSWGLDATHDLAGPTADVRMRQATVNLLADMKAQPASLQPGLVPATASTDTTPPTSTITSPAAGASLPPGSGVIIQGTAADTGGGVVGAVEVSVDGGVRWRQATGRTSWQYGWTPQDSGTKTIMVRAVDDSGNVQATPTTRTVTVTGDCPCTIWSASTVPGVASTDDNAAVEVGVKFRASTAGTVSGVRFYKGSGNTGTHIGNLWTSGGQLLARATFTGETTGGWQQVNFATPVQVAAGTTYVASYFAPVGRYARNLSYFTGAFTSGPLTALASGTDGGNGVYRYATGTVFPDRTYQASNYWVDVVFTPSGSTPTPTPTITPTPTPTITPTPTPTVTPTPRSLWSDTTVPATPSADDPSAVTLGVKFRASVNGTVTGIKFYKGPQNTGTHTGSLWTSGGQLLATATFTGETASGWQRVNLATPVAITAGTTYVVSYHTTSGFYALNRPYFTADYVNSPLVAPADGVSGGNGVYRYGTTNGFPSRSYQASNYWVDVVFVPGG</sequence>
<feature type="region of interest" description="Disordered" evidence="1">
    <location>
        <begin position="876"/>
        <end position="920"/>
    </location>
</feature>
<evidence type="ECO:0000313" key="4">
    <source>
        <dbReference type="EMBL" id="MBB5821405.1"/>
    </source>
</evidence>
<dbReference type="InterPro" id="IPR046540">
    <property type="entry name" value="DMFA2_C"/>
</dbReference>
<dbReference type="Gene3D" id="2.60.40.650">
    <property type="match status" value="1"/>
</dbReference>